<evidence type="ECO:0000256" key="10">
    <source>
        <dbReference type="PIRSR" id="PIRSR601842-1"/>
    </source>
</evidence>
<feature type="active site" evidence="10">
    <location>
        <position position="411"/>
    </location>
</feature>
<keyword evidence="8 12" id="KW-0482">Metalloprotease</keyword>
<feature type="signal peptide" evidence="12">
    <location>
        <begin position="1"/>
        <end position="29"/>
    </location>
</feature>
<dbReference type="GO" id="GO:0006508">
    <property type="term" value="P:proteolysis"/>
    <property type="evidence" value="ECO:0007669"/>
    <property type="project" value="UniProtKB-KW"/>
</dbReference>
<keyword evidence="6 12" id="KW-0378">Hydrolase</keyword>
<evidence type="ECO:0000256" key="5">
    <source>
        <dbReference type="ARBA" id="ARBA00022723"/>
    </source>
</evidence>
<gene>
    <name evidence="13" type="ORF">EST38_g7179</name>
</gene>
<dbReference type="CDD" id="cd09596">
    <property type="entry name" value="M36"/>
    <property type="match status" value="1"/>
</dbReference>
<proteinExistence type="inferred from homology"/>
<evidence type="ECO:0000313" key="13">
    <source>
        <dbReference type="EMBL" id="RXW18680.1"/>
    </source>
</evidence>
<evidence type="ECO:0000256" key="12">
    <source>
        <dbReference type="RuleBase" id="RU364017"/>
    </source>
</evidence>
<keyword evidence="14" id="KW-1185">Reference proteome</keyword>
<dbReference type="Proteomes" id="UP000290288">
    <property type="component" value="Unassembled WGS sequence"/>
</dbReference>
<comment type="caution">
    <text evidence="13">The sequence shown here is derived from an EMBL/GenBank/DDBJ whole genome shotgun (WGS) entry which is preliminary data.</text>
</comment>
<keyword evidence="4 12" id="KW-0645">Protease</keyword>
<dbReference type="InterPro" id="IPR050371">
    <property type="entry name" value="Fungal_virulence_M36"/>
</dbReference>
<sequence>MAPTTSLSKTFSTLLAVILFSTILSVVKAAPWPHYARHSTHRVRHIGRGLQVAAYHPKTTFKTFGTEGAVVGSGNSFTKSNLRDSAMSYVTSLGLKEENLAWKSGFTEGETGFAYLKQAHNGVPFANAVCNMALTGGRVASWGSSFVDLSSVKIADSTPTVSWNSVLPQIEDQLDAQYNKQNATLEYFVKSDGSVALTHVIQTENKETGAFYEAYIDAHSGELVSVTDFVSHATYTVLPATKKTFVEGLETLTDPEDLEASPNGWHSIGAGAETTTTSGNNVVAFRGQTVVEETSATLNFNAEYDDTKNPTDPQNIEGAVTNAFYIINTMHDVTYRYGFTEDAFNFQQNNNGKGGLGRDRVEISVQDASGTNNANFATPPEGQPGQCRMFIWTLTDVPRDGTMENDIIIHEFTHGVTNRMTGGGTGRCLQTLESGGLGEGWGDAMADWMAQTSAEVTDFVLGSYVTDKPEGLRRFPYSTSAQTNPLRYSDLQQFSEVHDIGQVWANALHNVYAALVEARGFSADKLTNPDGTEGNVVYMKLFIASLAVQPCNPTFVQARDAWIQADQNLFNGANRCTLFKAFASRGLGLNADDSFTDDETVPAEC</sequence>
<evidence type="ECO:0000256" key="7">
    <source>
        <dbReference type="ARBA" id="ARBA00022833"/>
    </source>
</evidence>
<evidence type="ECO:0000256" key="11">
    <source>
        <dbReference type="PIRSR" id="PIRSR601842-2"/>
    </source>
</evidence>
<evidence type="ECO:0000256" key="9">
    <source>
        <dbReference type="ARBA" id="ARBA00023145"/>
    </source>
</evidence>
<comment type="cofactor">
    <cofactor evidence="11">
        <name>Zn(2+)</name>
        <dbReference type="ChEBI" id="CHEBI:29105"/>
    </cofactor>
    <text evidence="11">Binds 1 zinc ion per subunit.</text>
</comment>
<feature type="binding site" evidence="11">
    <location>
        <position position="410"/>
    </location>
    <ligand>
        <name>Zn(2+)</name>
        <dbReference type="ChEBI" id="CHEBI:29105"/>
        <note>catalytic</note>
    </ligand>
</feature>
<dbReference type="EMBL" id="SDEE01000249">
    <property type="protein sequence ID" value="RXW18680.1"/>
    <property type="molecule type" value="Genomic_DNA"/>
</dbReference>
<feature type="binding site" evidence="11">
    <location>
        <position position="232"/>
    </location>
    <ligand>
        <name>Zn(2+)</name>
        <dbReference type="ChEBI" id="CHEBI:29105"/>
        <note>catalytic</note>
    </ligand>
</feature>
<dbReference type="OrthoDB" id="3227768at2759"/>
<dbReference type="InterPro" id="IPR001842">
    <property type="entry name" value="Peptidase_M36"/>
</dbReference>
<evidence type="ECO:0000256" key="8">
    <source>
        <dbReference type="ARBA" id="ARBA00023049"/>
    </source>
</evidence>
<keyword evidence="7 11" id="KW-0862">Zinc</keyword>
<evidence type="ECO:0000256" key="3">
    <source>
        <dbReference type="ARBA" id="ARBA00022525"/>
    </source>
</evidence>
<dbReference type="Pfam" id="PF02128">
    <property type="entry name" value="Peptidase_M36"/>
    <property type="match status" value="1"/>
</dbReference>
<dbReference type="PANTHER" id="PTHR33478:SF1">
    <property type="entry name" value="EXTRACELLULAR METALLOPROTEINASE MEP"/>
    <property type="match status" value="1"/>
</dbReference>
<dbReference type="GO" id="GO:0004222">
    <property type="term" value="F:metalloendopeptidase activity"/>
    <property type="evidence" value="ECO:0007669"/>
    <property type="project" value="InterPro"/>
</dbReference>
<evidence type="ECO:0000313" key="14">
    <source>
        <dbReference type="Proteomes" id="UP000290288"/>
    </source>
</evidence>
<dbReference type="Gene3D" id="1.10.390.10">
    <property type="entry name" value="Neutral Protease Domain 2"/>
    <property type="match status" value="1"/>
</dbReference>
<dbReference type="GO" id="GO:0005615">
    <property type="term" value="C:extracellular space"/>
    <property type="evidence" value="ECO:0007669"/>
    <property type="project" value="InterPro"/>
</dbReference>
<dbReference type="Gene3D" id="3.10.170.10">
    <property type="match status" value="1"/>
</dbReference>
<dbReference type="PRINTS" id="PR00999">
    <property type="entry name" value="FUNGALYSIN"/>
</dbReference>
<organism evidence="13 14">
    <name type="scientific">Candolleomyces aberdarensis</name>
    <dbReference type="NCBI Taxonomy" id="2316362"/>
    <lineage>
        <taxon>Eukaryota</taxon>
        <taxon>Fungi</taxon>
        <taxon>Dikarya</taxon>
        <taxon>Basidiomycota</taxon>
        <taxon>Agaricomycotina</taxon>
        <taxon>Agaricomycetes</taxon>
        <taxon>Agaricomycetidae</taxon>
        <taxon>Agaricales</taxon>
        <taxon>Agaricineae</taxon>
        <taxon>Psathyrellaceae</taxon>
        <taxon>Candolleomyces</taxon>
    </lineage>
</organism>
<comment type="similarity">
    <text evidence="2 12">Belongs to the peptidase M36 family.</text>
</comment>
<dbReference type="AlphaFoldDB" id="A0A4Q2DFT5"/>
<feature type="binding site" evidence="11">
    <location>
        <position position="439"/>
    </location>
    <ligand>
        <name>Zn(2+)</name>
        <dbReference type="ChEBI" id="CHEBI:29105"/>
        <note>catalytic</note>
    </ligand>
</feature>
<dbReference type="GO" id="GO:0008270">
    <property type="term" value="F:zinc ion binding"/>
    <property type="evidence" value="ECO:0007669"/>
    <property type="project" value="InterPro"/>
</dbReference>
<dbReference type="InterPro" id="IPR027268">
    <property type="entry name" value="Peptidase_M4/M1_CTD_sf"/>
</dbReference>
<reference evidence="13 14" key="1">
    <citation type="submission" date="2019-01" db="EMBL/GenBank/DDBJ databases">
        <title>Draft genome sequence of Psathyrella aberdarensis IHI B618.</title>
        <authorList>
            <person name="Buettner E."/>
            <person name="Kellner H."/>
        </authorList>
    </citation>
    <scope>NUCLEOTIDE SEQUENCE [LARGE SCALE GENOMIC DNA]</scope>
    <source>
        <strain evidence="13 14">IHI B618</strain>
    </source>
</reference>
<keyword evidence="9 12" id="KW-0865">Zymogen</keyword>
<dbReference type="PANTHER" id="PTHR33478">
    <property type="entry name" value="EXTRACELLULAR METALLOPROTEINASE MEP"/>
    <property type="match status" value="1"/>
</dbReference>
<dbReference type="SUPFAM" id="SSF55486">
    <property type="entry name" value="Metalloproteases ('zincins'), catalytic domain"/>
    <property type="match status" value="1"/>
</dbReference>
<feature type="binding site" evidence="11">
    <location>
        <position position="414"/>
    </location>
    <ligand>
        <name>Zn(2+)</name>
        <dbReference type="ChEBI" id="CHEBI:29105"/>
        <note>catalytic</note>
    </ligand>
</feature>
<name>A0A4Q2DFT5_9AGAR</name>
<accession>A0A4Q2DFT5</accession>
<evidence type="ECO:0000256" key="2">
    <source>
        <dbReference type="ARBA" id="ARBA00006006"/>
    </source>
</evidence>
<evidence type="ECO:0000256" key="4">
    <source>
        <dbReference type="ARBA" id="ARBA00022670"/>
    </source>
</evidence>
<dbReference type="EC" id="3.4.24.-" evidence="12"/>
<evidence type="ECO:0000256" key="1">
    <source>
        <dbReference type="ARBA" id="ARBA00004613"/>
    </source>
</evidence>
<protein>
    <recommendedName>
        <fullName evidence="12">Extracellular metalloproteinase</fullName>
        <ecNumber evidence="12">3.4.24.-</ecNumber>
    </recommendedName>
    <alternativeName>
        <fullName evidence="12">Fungalysin</fullName>
    </alternativeName>
</protein>
<feature type="chain" id="PRO_5021033755" description="Extracellular metalloproteinase" evidence="12">
    <location>
        <begin position="30"/>
        <end position="605"/>
    </location>
</feature>
<keyword evidence="3 12" id="KW-0964">Secreted</keyword>
<evidence type="ECO:0000256" key="6">
    <source>
        <dbReference type="ARBA" id="ARBA00022801"/>
    </source>
</evidence>
<keyword evidence="12" id="KW-0732">Signal</keyword>
<comment type="subcellular location">
    <subcellularLocation>
        <location evidence="1 12">Secreted</location>
    </subcellularLocation>
</comment>
<keyword evidence="5 11" id="KW-0479">Metal-binding</keyword>